<reference evidence="1 2" key="1">
    <citation type="submission" date="2016-04" db="EMBL/GenBank/DDBJ databases">
        <title>Genome analyses suggest a sexual origin of heterokaryosis in a supposedly ancient asexual fungus.</title>
        <authorList>
            <person name="Ropars J."/>
            <person name="Sedzielewska K."/>
            <person name="Noel J."/>
            <person name="Charron P."/>
            <person name="Farinelli L."/>
            <person name="Marton T."/>
            <person name="Kruger M."/>
            <person name="Pelin A."/>
            <person name="Brachmann A."/>
            <person name="Corradi N."/>
        </authorList>
    </citation>
    <scope>NUCLEOTIDE SEQUENCE [LARGE SCALE GENOMIC DNA]</scope>
    <source>
        <strain evidence="1 2">C2</strain>
    </source>
</reference>
<dbReference type="VEuPathDB" id="FungiDB:RhiirFUN_023893"/>
<accession>A0A2N1NEB3</accession>
<dbReference type="VEuPathDB" id="FungiDB:FUN_003030"/>
<evidence type="ECO:0000313" key="2">
    <source>
        <dbReference type="Proteomes" id="UP000233469"/>
    </source>
</evidence>
<dbReference type="VEuPathDB" id="FungiDB:RhiirFUN_023892"/>
<reference evidence="1 2" key="2">
    <citation type="submission" date="2017-10" db="EMBL/GenBank/DDBJ databases">
        <title>Extensive intraspecific genome diversity in a model arbuscular mycorrhizal fungus.</title>
        <authorList>
            <person name="Chen E.C.H."/>
            <person name="Morin E."/>
            <person name="Baudet D."/>
            <person name="Noel J."/>
            <person name="Ndikumana S."/>
            <person name="Charron P."/>
            <person name="St-Onge C."/>
            <person name="Giorgi J."/>
            <person name="Grigoriev I.V."/>
            <person name="Roux C."/>
            <person name="Martin F.M."/>
            <person name="Corradi N."/>
        </authorList>
    </citation>
    <scope>NUCLEOTIDE SEQUENCE [LARGE SCALE GENOMIC DNA]</scope>
    <source>
        <strain evidence="1 2">C2</strain>
    </source>
</reference>
<organism evidence="1 2">
    <name type="scientific">Rhizophagus irregularis</name>
    <dbReference type="NCBI Taxonomy" id="588596"/>
    <lineage>
        <taxon>Eukaryota</taxon>
        <taxon>Fungi</taxon>
        <taxon>Fungi incertae sedis</taxon>
        <taxon>Mucoromycota</taxon>
        <taxon>Glomeromycotina</taxon>
        <taxon>Glomeromycetes</taxon>
        <taxon>Glomerales</taxon>
        <taxon>Glomeraceae</taxon>
        <taxon>Rhizophagus</taxon>
    </lineage>
</organism>
<proteinExistence type="predicted"/>
<dbReference type="EMBL" id="LLXL01000452">
    <property type="protein sequence ID" value="PKK72228.1"/>
    <property type="molecule type" value="Genomic_DNA"/>
</dbReference>
<sequence>MEIIEILDEETYDVNNDIFSLCNCCIFGQIQHLCIFKDSQCKFKQNDTNCSGRKKKSYKYRWIIGCTNYGKKCKSMFYYYSKTKKCGMQVKKEEALCNGFFSRNYAALAKVTKFYAKILFYDALGQILEAVEVNRLKDWIRKELIRSNAKPIGLYFDGAFRDRSWIGETYNNHPSVYNDLGIIMGLESIIESKSNLIVEEKIEFKQKN</sequence>
<name>A0A2N1NEB3_9GLOM</name>
<protein>
    <submittedName>
        <fullName evidence="1">Uncharacterized protein</fullName>
    </submittedName>
</protein>
<gene>
    <name evidence="1" type="ORF">RhiirC2_710541</name>
</gene>
<evidence type="ECO:0000313" key="1">
    <source>
        <dbReference type="EMBL" id="PKK72228.1"/>
    </source>
</evidence>
<comment type="caution">
    <text evidence="1">The sequence shown here is derived from an EMBL/GenBank/DDBJ whole genome shotgun (WGS) entry which is preliminary data.</text>
</comment>
<dbReference type="Proteomes" id="UP000233469">
    <property type="component" value="Unassembled WGS sequence"/>
</dbReference>
<dbReference type="AlphaFoldDB" id="A0A2N1NEB3"/>